<feature type="transmembrane region" description="Helical" evidence="5">
    <location>
        <begin position="269"/>
        <end position="286"/>
    </location>
</feature>
<keyword evidence="10" id="KW-1185">Reference proteome</keyword>
<dbReference type="InterPro" id="IPR036719">
    <property type="entry name" value="Neuro-gated_channel_TM_sf"/>
</dbReference>
<evidence type="ECO:0000256" key="4">
    <source>
        <dbReference type="ARBA" id="ARBA00023136"/>
    </source>
</evidence>
<dbReference type="InterPro" id="IPR006202">
    <property type="entry name" value="Neur_chan_lig-bd"/>
</dbReference>
<feature type="transmembrane region" description="Helical" evidence="5">
    <location>
        <begin position="238"/>
        <end position="262"/>
    </location>
</feature>
<keyword evidence="6" id="KW-0732">Signal</keyword>
<evidence type="ECO:0000259" key="7">
    <source>
        <dbReference type="Pfam" id="PF02931"/>
    </source>
</evidence>
<feature type="chain" id="PRO_5035909414" description="CHRNN" evidence="6">
    <location>
        <begin position="23"/>
        <end position="410"/>
    </location>
</feature>
<feature type="transmembrane region" description="Helical" evidence="5">
    <location>
        <begin position="298"/>
        <end position="325"/>
    </location>
</feature>
<evidence type="ECO:0000313" key="9">
    <source>
        <dbReference type="EMBL" id="CAG2235210.1"/>
    </source>
</evidence>
<gene>
    <name evidence="9" type="ORF">MEDL_47801</name>
</gene>
<feature type="signal peptide" evidence="6">
    <location>
        <begin position="1"/>
        <end position="22"/>
    </location>
</feature>
<evidence type="ECO:0000313" key="10">
    <source>
        <dbReference type="Proteomes" id="UP000683360"/>
    </source>
</evidence>
<dbReference type="Pfam" id="PF02932">
    <property type="entry name" value="Neur_chan_memb"/>
    <property type="match status" value="1"/>
</dbReference>
<dbReference type="InterPro" id="IPR036734">
    <property type="entry name" value="Neur_chan_lig-bd_sf"/>
</dbReference>
<evidence type="ECO:0000256" key="1">
    <source>
        <dbReference type="ARBA" id="ARBA00004141"/>
    </source>
</evidence>
<keyword evidence="4 5" id="KW-0472">Membrane</keyword>
<dbReference type="InterPro" id="IPR006029">
    <property type="entry name" value="Neurotrans-gated_channel_TM"/>
</dbReference>
<dbReference type="SUPFAM" id="SSF90112">
    <property type="entry name" value="Neurotransmitter-gated ion-channel transmembrane pore"/>
    <property type="match status" value="1"/>
</dbReference>
<feature type="domain" description="Neurotransmitter-gated ion-channel ligand-binding" evidence="7">
    <location>
        <begin position="33"/>
        <end position="236"/>
    </location>
</feature>
<name>A0A8S3U308_MYTED</name>
<dbReference type="Gene3D" id="2.70.170.10">
    <property type="entry name" value="Neurotransmitter-gated ion-channel ligand-binding domain"/>
    <property type="match status" value="1"/>
</dbReference>
<keyword evidence="2 5" id="KW-0812">Transmembrane</keyword>
<evidence type="ECO:0000256" key="6">
    <source>
        <dbReference type="SAM" id="SignalP"/>
    </source>
</evidence>
<evidence type="ECO:0000256" key="5">
    <source>
        <dbReference type="SAM" id="Phobius"/>
    </source>
</evidence>
<dbReference type="SUPFAM" id="SSF63712">
    <property type="entry name" value="Nicotinic receptor ligand binding domain-like"/>
    <property type="match status" value="1"/>
</dbReference>
<feature type="transmembrane region" description="Helical" evidence="5">
    <location>
        <begin position="384"/>
        <end position="404"/>
    </location>
</feature>
<sequence>MAKIVWFLVAFTYHVFVCLGNSQELDGYQKVRQLKSTLMEKYSNQLIPRKSLSDEVIVRVSPYIDLLLDFNENVGTFSVIVRFKLMWDDHLIKWNVTENNIYVIHFPVEEVWLPKMMIRNTIEKRSIFTFDDRLDQKTTYVSHSYDGYASVKAGGIVEAICITSMYYFPFDSHVCTIELYFESNQVYIGDYTYGDQTKPALQGFMPHDGWDITNVTAVQDGYDRATYNLQIKLERKPLFLFVSLVLPVLLVGFVNIFVFCLPIESGERISLSVTLFLTFVVIMTIVDENLPESSEVSIFILILLLKVIISVLTTVMAIITITFYYRHDDIKIIKKKSLLKLFTCAQICRHKGKVKDEQTSQTPLPSTAGYNMGWKEIVQMIDRICIVVLGLEFVCEIIAVLILLRGRELS</sequence>
<evidence type="ECO:0000256" key="2">
    <source>
        <dbReference type="ARBA" id="ARBA00022692"/>
    </source>
</evidence>
<protein>
    <recommendedName>
        <fullName evidence="11">CHRNN</fullName>
    </recommendedName>
</protein>
<comment type="subcellular location">
    <subcellularLocation>
        <location evidence="1">Membrane</location>
        <topology evidence="1">Multi-pass membrane protein</topology>
    </subcellularLocation>
</comment>
<organism evidence="9 10">
    <name type="scientific">Mytilus edulis</name>
    <name type="common">Blue mussel</name>
    <dbReference type="NCBI Taxonomy" id="6550"/>
    <lineage>
        <taxon>Eukaryota</taxon>
        <taxon>Metazoa</taxon>
        <taxon>Spiralia</taxon>
        <taxon>Lophotrochozoa</taxon>
        <taxon>Mollusca</taxon>
        <taxon>Bivalvia</taxon>
        <taxon>Autobranchia</taxon>
        <taxon>Pteriomorphia</taxon>
        <taxon>Mytilida</taxon>
        <taxon>Mytiloidea</taxon>
        <taxon>Mytilidae</taxon>
        <taxon>Mytilinae</taxon>
        <taxon>Mytilus</taxon>
    </lineage>
</organism>
<evidence type="ECO:0008006" key="11">
    <source>
        <dbReference type="Google" id="ProtNLM"/>
    </source>
</evidence>
<feature type="domain" description="Neurotransmitter-gated ion-channel transmembrane" evidence="8">
    <location>
        <begin position="245"/>
        <end position="357"/>
    </location>
</feature>
<evidence type="ECO:0000256" key="3">
    <source>
        <dbReference type="ARBA" id="ARBA00022989"/>
    </source>
</evidence>
<reference evidence="9" key="1">
    <citation type="submission" date="2021-03" db="EMBL/GenBank/DDBJ databases">
        <authorList>
            <person name="Bekaert M."/>
        </authorList>
    </citation>
    <scope>NUCLEOTIDE SEQUENCE</scope>
</reference>
<dbReference type="GO" id="GO:0004888">
    <property type="term" value="F:transmembrane signaling receptor activity"/>
    <property type="evidence" value="ECO:0007669"/>
    <property type="project" value="InterPro"/>
</dbReference>
<keyword evidence="3 5" id="KW-1133">Transmembrane helix</keyword>
<comment type="caution">
    <text evidence="9">The sequence shown here is derived from an EMBL/GenBank/DDBJ whole genome shotgun (WGS) entry which is preliminary data.</text>
</comment>
<dbReference type="Gene3D" id="1.20.58.390">
    <property type="entry name" value="Neurotransmitter-gated ion-channel transmembrane domain"/>
    <property type="match status" value="1"/>
</dbReference>
<dbReference type="PRINTS" id="PR00252">
    <property type="entry name" value="NRIONCHANNEL"/>
</dbReference>
<dbReference type="GO" id="GO:0016020">
    <property type="term" value="C:membrane"/>
    <property type="evidence" value="ECO:0007669"/>
    <property type="project" value="UniProtKB-SubCell"/>
</dbReference>
<dbReference type="InterPro" id="IPR006201">
    <property type="entry name" value="Neur_channel"/>
</dbReference>
<dbReference type="AlphaFoldDB" id="A0A8S3U308"/>
<dbReference type="Proteomes" id="UP000683360">
    <property type="component" value="Unassembled WGS sequence"/>
</dbReference>
<dbReference type="OrthoDB" id="6086164at2759"/>
<dbReference type="InterPro" id="IPR038050">
    <property type="entry name" value="Neuro_actylchol_rec"/>
</dbReference>
<evidence type="ECO:0000259" key="8">
    <source>
        <dbReference type="Pfam" id="PF02932"/>
    </source>
</evidence>
<proteinExistence type="predicted"/>
<dbReference type="GO" id="GO:0005230">
    <property type="term" value="F:extracellular ligand-gated monoatomic ion channel activity"/>
    <property type="evidence" value="ECO:0007669"/>
    <property type="project" value="InterPro"/>
</dbReference>
<dbReference type="PANTHER" id="PTHR18945">
    <property type="entry name" value="NEUROTRANSMITTER GATED ION CHANNEL"/>
    <property type="match status" value="1"/>
</dbReference>
<dbReference type="EMBL" id="CAJPWZ010002313">
    <property type="protein sequence ID" value="CAG2235210.1"/>
    <property type="molecule type" value="Genomic_DNA"/>
</dbReference>
<dbReference type="CDD" id="cd19051">
    <property type="entry name" value="LGIC_TM_cation"/>
    <property type="match status" value="1"/>
</dbReference>
<dbReference type="CDD" id="cd18989">
    <property type="entry name" value="LGIC_ECD_cation"/>
    <property type="match status" value="1"/>
</dbReference>
<accession>A0A8S3U308</accession>
<dbReference type="Pfam" id="PF02931">
    <property type="entry name" value="Neur_chan_LBD"/>
    <property type="match status" value="1"/>
</dbReference>